<gene>
    <name evidence="2" type="ORF">SEMRO_441_G143770.1</name>
</gene>
<organism evidence="2 3">
    <name type="scientific">Seminavis robusta</name>
    <dbReference type="NCBI Taxonomy" id="568900"/>
    <lineage>
        <taxon>Eukaryota</taxon>
        <taxon>Sar</taxon>
        <taxon>Stramenopiles</taxon>
        <taxon>Ochrophyta</taxon>
        <taxon>Bacillariophyta</taxon>
        <taxon>Bacillariophyceae</taxon>
        <taxon>Bacillariophycidae</taxon>
        <taxon>Naviculales</taxon>
        <taxon>Naviculaceae</taxon>
        <taxon>Seminavis</taxon>
    </lineage>
</organism>
<evidence type="ECO:0000256" key="1">
    <source>
        <dbReference type="SAM" id="MobiDB-lite"/>
    </source>
</evidence>
<accession>A0A9N8DX37</accession>
<proteinExistence type="predicted"/>
<reference evidence="2" key="1">
    <citation type="submission" date="2020-06" db="EMBL/GenBank/DDBJ databases">
        <authorList>
            <consortium name="Plant Systems Biology data submission"/>
        </authorList>
    </citation>
    <scope>NUCLEOTIDE SEQUENCE</scope>
    <source>
        <strain evidence="2">D6</strain>
    </source>
</reference>
<evidence type="ECO:0000313" key="2">
    <source>
        <dbReference type="EMBL" id="CAB9510557.1"/>
    </source>
</evidence>
<feature type="compositionally biased region" description="Polar residues" evidence="1">
    <location>
        <begin position="1"/>
        <end position="12"/>
    </location>
</feature>
<feature type="region of interest" description="Disordered" evidence="1">
    <location>
        <begin position="1"/>
        <end position="141"/>
    </location>
</feature>
<feature type="compositionally biased region" description="Low complexity" evidence="1">
    <location>
        <begin position="130"/>
        <end position="141"/>
    </location>
</feature>
<dbReference type="Proteomes" id="UP001153069">
    <property type="component" value="Unassembled WGS sequence"/>
</dbReference>
<dbReference type="AlphaFoldDB" id="A0A9N8DX37"/>
<protein>
    <submittedName>
        <fullName evidence="2">Uncharacterized protein</fullName>
    </submittedName>
</protein>
<comment type="caution">
    <text evidence="2">The sequence shown here is derived from an EMBL/GenBank/DDBJ whole genome shotgun (WGS) entry which is preliminary data.</text>
</comment>
<name>A0A9N8DX37_9STRA</name>
<feature type="compositionally biased region" description="Polar residues" evidence="1">
    <location>
        <begin position="94"/>
        <end position="108"/>
    </location>
</feature>
<evidence type="ECO:0000313" key="3">
    <source>
        <dbReference type="Proteomes" id="UP001153069"/>
    </source>
</evidence>
<keyword evidence="3" id="KW-1185">Reference proteome</keyword>
<dbReference type="EMBL" id="CAICTM010000440">
    <property type="protein sequence ID" value="CAB9510557.1"/>
    <property type="molecule type" value="Genomic_DNA"/>
</dbReference>
<feature type="compositionally biased region" description="Basic and acidic residues" evidence="1">
    <location>
        <begin position="109"/>
        <end position="129"/>
    </location>
</feature>
<sequence length="141" mass="15712">MRQVQPSTNQGPCQKEQGKRSQQGLGQGANRIRQQEQGHRNQGQQEQGHNKRNSQQDIAKSQQDKVGLNQYHQHLLEDPQRGALKTFRSKGDNETSATIHQSGTCQKEQGQEWAKREPTGSGSRNRDTGTRAAGTGTQPKE</sequence>